<dbReference type="InterPro" id="IPR002669">
    <property type="entry name" value="UreD"/>
</dbReference>
<organism evidence="3">
    <name type="scientific">mine drainage metagenome</name>
    <dbReference type="NCBI Taxonomy" id="410659"/>
    <lineage>
        <taxon>unclassified sequences</taxon>
        <taxon>metagenomes</taxon>
        <taxon>ecological metagenomes</taxon>
    </lineage>
</organism>
<evidence type="ECO:0000256" key="2">
    <source>
        <dbReference type="ARBA" id="ARBA00023186"/>
    </source>
</evidence>
<evidence type="ECO:0000256" key="1">
    <source>
        <dbReference type="ARBA" id="ARBA00007177"/>
    </source>
</evidence>
<evidence type="ECO:0000313" key="3">
    <source>
        <dbReference type="EMBL" id="OIQ98938.1"/>
    </source>
</evidence>
<accession>A0A1J5RTD4</accession>
<dbReference type="GO" id="GO:0016151">
    <property type="term" value="F:nickel cation binding"/>
    <property type="evidence" value="ECO:0007669"/>
    <property type="project" value="InterPro"/>
</dbReference>
<dbReference type="EMBL" id="MLJW01000112">
    <property type="protein sequence ID" value="OIQ98938.1"/>
    <property type="molecule type" value="Genomic_DNA"/>
</dbReference>
<name>A0A1J5RTD4_9ZZZZ</name>
<proteinExistence type="inferred from homology"/>
<dbReference type="PANTHER" id="PTHR33643:SF1">
    <property type="entry name" value="UREASE ACCESSORY PROTEIN D"/>
    <property type="match status" value="1"/>
</dbReference>
<dbReference type="PANTHER" id="PTHR33643">
    <property type="entry name" value="UREASE ACCESSORY PROTEIN D"/>
    <property type="match status" value="1"/>
</dbReference>
<sequence length="281" mass="30500">MLASIETKERWLARLELEFERRGDATILVRRAHIGPLRVQKALYPEGQEICHALLLHPPAGIAGGDELEIAAAVKEGAHVLLTTPGAGKWYRSAGSRASQRLDFEVGTGGVLEWLPQESIVFDGALADMQMHVSLAEKACFIGWEILCLGRRASGERFSSGEMRVSTRIERDGKPVWLERGMLEGGSGLLQSPAGLAGYSVGATLWATGTGLAPELLADCRKQIPAEEGALHGLTLLPDVLVARYLGHSSEAAKDWMIALWQILRPALAGREALIPRIWNT</sequence>
<reference evidence="3" key="1">
    <citation type="submission" date="2016-10" db="EMBL/GenBank/DDBJ databases">
        <title>Sequence of Gallionella enrichment culture.</title>
        <authorList>
            <person name="Poehlein A."/>
            <person name="Muehling M."/>
            <person name="Daniel R."/>
        </authorList>
    </citation>
    <scope>NUCLEOTIDE SEQUENCE</scope>
</reference>
<dbReference type="Pfam" id="PF01774">
    <property type="entry name" value="UreD"/>
    <property type="match status" value="1"/>
</dbReference>
<dbReference type="AlphaFoldDB" id="A0A1J5RTD4"/>
<gene>
    <name evidence="3" type="primary">ureD_1</name>
    <name evidence="3" type="ORF">GALL_190330</name>
</gene>
<comment type="caution">
    <text evidence="3">The sequence shown here is derived from an EMBL/GenBank/DDBJ whole genome shotgun (WGS) entry which is preliminary data.</text>
</comment>
<comment type="similarity">
    <text evidence="1">Belongs to the UreD family.</text>
</comment>
<protein>
    <submittedName>
        <fullName evidence="3">Urease accessory protein UreD</fullName>
    </submittedName>
</protein>
<keyword evidence="2" id="KW-0143">Chaperone</keyword>
<dbReference type="HAMAP" id="MF_01384">
    <property type="entry name" value="UreD"/>
    <property type="match status" value="1"/>
</dbReference>